<evidence type="ECO:0000313" key="3">
    <source>
        <dbReference type="Proteomes" id="UP001595462"/>
    </source>
</evidence>
<dbReference type="InterPro" id="IPR034242">
    <property type="entry name" value="MauL"/>
</dbReference>
<dbReference type="InterPro" id="IPR008972">
    <property type="entry name" value="Cupredoxin"/>
</dbReference>
<sequence length="206" mass="22598">MTATPAGAVDVDVTITGPDGQPLEYAAVMARWPGATKPQANLIPAVMDQRNLTFVPHMLVVPQGSQVVFPNQDKTRHHVYSFSKTKTFDIKLYIGRPQRPITFDTPGVVTVGCNIHDQMQAFIVVSDDPRWAITDANGHARLAALPDSTVTLSIWHPWMISEDARVTRVLEPGTRQARITLDVDPPPTPPASSGSSLQDRFNELSH</sequence>
<dbReference type="Gene3D" id="2.60.40.420">
    <property type="entry name" value="Cupredoxins - blue copper proteins"/>
    <property type="match status" value="1"/>
</dbReference>
<evidence type="ECO:0000313" key="2">
    <source>
        <dbReference type="EMBL" id="MFC3102537.1"/>
    </source>
</evidence>
<comment type="caution">
    <text evidence="2">The sequence shown here is derived from an EMBL/GenBank/DDBJ whole genome shotgun (WGS) entry which is preliminary data.</text>
</comment>
<name>A0ABV7ELJ2_9GAMM</name>
<feature type="region of interest" description="Disordered" evidence="1">
    <location>
        <begin position="177"/>
        <end position="206"/>
    </location>
</feature>
<gene>
    <name evidence="2" type="ORF">ACFOSU_01385</name>
</gene>
<evidence type="ECO:0000256" key="1">
    <source>
        <dbReference type="SAM" id="MobiDB-lite"/>
    </source>
</evidence>
<dbReference type="EMBL" id="JBHRSS010000001">
    <property type="protein sequence ID" value="MFC3102537.1"/>
    <property type="molecule type" value="Genomic_DNA"/>
</dbReference>
<dbReference type="Proteomes" id="UP001595462">
    <property type="component" value="Unassembled WGS sequence"/>
</dbReference>
<accession>A0ABV7ELJ2</accession>
<dbReference type="SUPFAM" id="SSF49503">
    <property type="entry name" value="Cupredoxins"/>
    <property type="match status" value="1"/>
</dbReference>
<protein>
    <submittedName>
        <fullName evidence="2">Methylamine utilization protein</fullName>
    </submittedName>
</protein>
<dbReference type="CDD" id="cd04221">
    <property type="entry name" value="MauL"/>
    <property type="match status" value="1"/>
</dbReference>
<keyword evidence="3" id="KW-1185">Reference proteome</keyword>
<organism evidence="2 3">
    <name type="scientific">Salinisphaera aquimarina</name>
    <dbReference type="NCBI Taxonomy" id="2094031"/>
    <lineage>
        <taxon>Bacteria</taxon>
        <taxon>Pseudomonadati</taxon>
        <taxon>Pseudomonadota</taxon>
        <taxon>Gammaproteobacteria</taxon>
        <taxon>Salinisphaerales</taxon>
        <taxon>Salinisphaeraceae</taxon>
        <taxon>Salinisphaera</taxon>
    </lineage>
</organism>
<reference evidence="3" key="1">
    <citation type="journal article" date="2019" name="Int. J. Syst. Evol. Microbiol.">
        <title>The Global Catalogue of Microorganisms (GCM) 10K type strain sequencing project: providing services to taxonomists for standard genome sequencing and annotation.</title>
        <authorList>
            <consortium name="The Broad Institute Genomics Platform"/>
            <consortium name="The Broad Institute Genome Sequencing Center for Infectious Disease"/>
            <person name="Wu L."/>
            <person name="Ma J."/>
        </authorList>
    </citation>
    <scope>NUCLEOTIDE SEQUENCE [LARGE SCALE GENOMIC DNA]</scope>
    <source>
        <strain evidence="3">KCTC 52640</strain>
    </source>
</reference>
<proteinExistence type="predicted"/>